<keyword evidence="1" id="KW-0812">Transmembrane</keyword>
<dbReference type="EMBL" id="WMJY01000090">
    <property type="protein sequence ID" value="MTH31111.1"/>
    <property type="molecule type" value="Genomic_DNA"/>
</dbReference>
<gene>
    <name evidence="2" type="ORF">GJV77_14700</name>
</gene>
<name>A0A7K1GQJ0_9FLAO</name>
<feature type="transmembrane region" description="Helical" evidence="1">
    <location>
        <begin position="91"/>
        <end position="114"/>
    </location>
</feature>
<keyword evidence="3" id="KW-1185">Reference proteome</keyword>
<evidence type="ECO:0000313" key="2">
    <source>
        <dbReference type="EMBL" id="MTH31111.1"/>
    </source>
</evidence>
<protein>
    <submittedName>
        <fullName evidence="2">Uncharacterized protein</fullName>
    </submittedName>
</protein>
<organism evidence="2 3">
    <name type="scientific">Myroides pelagicus</name>
    <dbReference type="NCBI Taxonomy" id="270914"/>
    <lineage>
        <taxon>Bacteria</taxon>
        <taxon>Pseudomonadati</taxon>
        <taxon>Bacteroidota</taxon>
        <taxon>Flavobacteriia</taxon>
        <taxon>Flavobacteriales</taxon>
        <taxon>Flavobacteriaceae</taxon>
        <taxon>Myroides</taxon>
    </lineage>
</organism>
<feature type="transmembrane region" description="Helical" evidence="1">
    <location>
        <begin position="29"/>
        <end position="50"/>
    </location>
</feature>
<dbReference type="AlphaFoldDB" id="A0A7K1GQJ0"/>
<reference evidence="2 3" key="1">
    <citation type="journal article" date="2006" name="Int. J. Syst. Evol. Microbiol.">
        <title>Myroides pelagicus sp. nov., isolated from seawater in Thailand.</title>
        <authorList>
            <person name="Yoon J."/>
            <person name="Maneerat S."/>
            <person name="Kawai F."/>
            <person name="Yokota A."/>
        </authorList>
    </citation>
    <scope>NUCLEOTIDE SEQUENCE [LARGE SCALE GENOMIC DNA]</scope>
    <source>
        <strain evidence="2 3">SM1T</strain>
    </source>
</reference>
<dbReference type="RefSeq" id="WP_155037073.1">
    <property type="nucleotide sequence ID" value="NZ_JBHTIG010000061.1"/>
</dbReference>
<keyword evidence="1" id="KW-1133">Transmembrane helix</keyword>
<evidence type="ECO:0000256" key="1">
    <source>
        <dbReference type="SAM" id="Phobius"/>
    </source>
</evidence>
<evidence type="ECO:0000313" key="3">
    <source>
        <dbReference type="Proteomes" id="UP000488936"/>
    </source>
</evidence>
<sequence>MFPGIIYRKFFFRGKFKNQFEHGNVLERFLWNILTSVLCIFSFGILIYYFTDIYEYKLFKTLEYKDIYNLFNDLSKNTFPKKLENIDGLKLFVQVFAFLYLYSALLGYLSFFLVTRFKLDRRFSFFRFNNHWEYFANVNSSNFKKLKLFKSYATYIDILISNKEGKDLYRGRLHEIIYDKDNKIEHIGSVT</sequence>
<comment type="caution">
    <text evidence="2">The sequence shown here is derived from an EMBL/GenBank/DDBJ whole genome shotgun (WGS) entry which is preliminary data.</text>
</comment>
<keyword evidence="1" id="KW-0472">Membrane</keyword>
<accession>A0A7K1GQJ0</accession>
<dbReference type="OrthoDB" id="674965at2"/>
<dbReference type="Proteomes" id="UP000488936">
    <property type="component" value="Unassembled WGS sequence"/>
</dbReference>
<proteinExistence type="predicted"/>